<feature type="domain" description="Beta-ketoacyl-[acyl-carrier-protein] synthase III N-terminal" evidence="13">
    <location>
        <begin position="110"/>
        <end position="190"/>
    </location>
</feature>
<feature type="transmembrane region" description="Helical" evidence="11">
    <location>
        <begin position="313"/>
        <end position="334"/>
    </location>
</feature>
<dbReference type="EC" id="2.3.1.180" evidence="9"/>
<sequence>MTARAAVLSGLGGYLPPRTVTNEELSARIDTSDEWIRRRTGIRRRHVADPGVSTGDLAVEAGHRALKSAGLGTADTVDMVIMATSTPDHPLPATAPDVAARLGLGPAAAFDMAAGCSGFVYALATATAALVAGHAERVLVIGAEVFSTVLNPADRGTAVIFGDGAGAVVLRAGTTDEPGAVLAVDLGADGTGRDLATIPDGGSRQRATGREPHPDGHYIHMRGKEIFVQAVHGMERSSAAALDKAGWNVGQIDHVVGHQANLRILHSLAQQLGVDRQRVVSHIEEAGNTAAASIPLALADAAARNRFRPHDRLLLTAFGAGLAWGSIALTWPPITPA</sequence>
<feature type="active site" evidence="9">
    <location>
        <position position="258"/>
    </location>
</feature>
<feature type="active site" evidence="9">
    <location>
        <position position="116"/>
    </location>
</feature>
<evidence type="ECO:0000256" key="11">
    <source>
        <dbReference type="SAM" id="Phobius"/>
    </source>
</evidence>
<evidence type="ECO:0000256" key="5">
    <source>
        <dbReference type="ARBA" id="ARBA00022832"/>
    </source>
</evidence>
<dbReference type="PANTHER" id="PTHR34069">
    <property type="entry name" value="3-OXOACYL-[ACYL-CARRIER-PROTEIN] SYNTHASE 3"/>
    <property type="match status" value="1"/>
</dbReference>
<keyword evidence="7 9" id="KW-0275">Fatty acid biosynthesis</keyword>
<keyword evidence="16" id="KW-1185">Reference proteome</keyword>
<dbReference type="CDD" id="cd00830">
    <property type="entry name" value="KAS_III"/>
    <property type="match status" value="1"/>
</dbReference>
<evidence type="ECO:0000313" key="15">
    <source>
        <dbReference type="EMBL" id="QJT06459.1"/>
    </source>
</evidence>
<evidence type="ECO:0000256" key="1">
    <source>
        <dbReference type="ARBA" id="ARBA00008642"/>
    </source>
</evidence>
<keyword evidence="11" id="KW-1133">Transmembrane helix</keyword>
<dbReference type="Pfam" id="PF08541">
    <property type="entry name" value="ACP_syn_III_C"/>
    <property type="match status" value="1"/>
</dbReference>
<evidence type="ECO:0000256" key="7">
    <source>
        <dbReference type="ARBA" id="ARBA00023160"/>
    </source>
</evidence>
<evidence type="ECO:0000259" key="12">
    <source>
        <dbReference type="Pfam" id="PF08541"/>
    </source>
</evidence>
<dbReference type="Proteomes" id="UP000502665">
    <property type="component" value="Chromosome"/>
</dbReference>
<organism evidence="15 16">
    <name type="scientific">Streptomyces asoensis</name>
    <dbReference type="NCBI Taxonomy" id="249586"/>
    <lineage>
        <taxon>Bacteria</taxon>
        <taxon>Bacillati</taxon>
        <taxon>Actinomycetota</taxon>
        <taxon>Actinomycetes</taxon>
        <taxon>Kitasatosporales</taxon>
        <taxon>Streptomycetaceae</taxon>
        <taxon>Streptomyces</taxon>
    </lineage>
</organism>
<evidence type="ECO:0000313" key="16">
    <source>
        <dbReference type="Proteomes" id="UP000502665"/>
    </source>
</evidence>
<evidence type="ECO:0000313" key="14">
    <source>
        <dbReference type="EMBL" id="QJS99010.1"/>
    </source>
</evidence>
<dbReference type="AlphaFoldDB" id="A0A6M4X2F6"/>
<dbReference type="EMBL" id="CP049838">
    <property type="protein sequence ID" value="QJS99010.1"/>
    <property type="molecule type" value="Genomic_DNA"/>
</dbReference>
<dbReference type="HAMAP" id="MF_01815">
    <property type="entry name" value="FabH"/>
    <property type="match status" value="1"/>
</dbReference>
<dbReference type="InterPro" id="IPR013751">
    <property type="entry name" value="ACP_syn_III_N"/>
</dbReference>
<dbReference type="InterPro" id="IPR016039">
    <property type="entry name" value="Thiolase-like"/>
</dbReference>
<gene>
    <name evidence="9" type="primary">fabH</name>
    <name evidence="14" type="ORF">G9272_00525</name>
    <name evidence="15" type="ORF">G9272_44370</name>
</gene>
<comment type="function">
    <text evidence="9">Catalyzes the condensation reaction of fatty acid synthesis by the addition to an acyl acceptor of two carbons from malonyl-ACP. Catalyzes the first condensation reaction which initiates fatty acid synthesis and may therefore play a role in governing the total rate of fatty acid production. Possesses both acetoacetyl-ACP synthase and acetyl transacylase activities. Its substrate specificity determines the biosynthesis of branched-chain and/or straight-chain of fatty acids.</text>
</comment>
<evidence type="ECO:0000256" key="9">
    <source>
        <dbReference type="HAMAP-Rule" id="MF_01815"/>
    </source>
</evidence>
<feature type="domain" description="Beta-ketoacyl-[acyl-carrier-protein] synthase III C-terminal" evidence="12">
    <location>
        <begin position="242"/>
        <end position="331"/>
    </location>
</feature>
<evidence type="ECO:0000256" key="8">
    <source>
        <dbReference type="ARBA" id="ARBA00023315"/>
    </source>
</evidence>
<reference evidence="15" key="1">
    <citation type="submission" date="2020-03" db="EMBL/GenBank/DDBJ databases">
        <title>Molecular networking-based the target discovery of potent antiproliferative macrolactams: 5/6/7/16 polycyclic ansamycins and glycosylated trienomycin from Streptomyces cacaoi subsp. asoensis.</title>
        <authorList>
            <person name="Liu L.-L."/>
        </authorList>
    </citation>
    <scope>NUCLEOTIDE SEQUENCE [LARGE SCALE GENOMIC DNA]</scope>
    <source>
        <strain evidence="15">H2S5</strain>
    </source>
</reference>
<dbReference type="GO" id="GO:0005737">
    <property type="term" value="C:cytoplasm"/>
    <property type="evidence" value="ECO:0007669"/>
    <property type="project" value="UniProtKB-SubCell"/>
</dbReference>
<evidence type="ECO:0000256" key="6">
    <source>
        <dbReference type="ARBA" id="ARBA00023098"/>
    </source>
</evidence>
<dbReference type="PANTHER" id="PTHR34069:SF2">
    <property type="entry name" value="BETA-KETOACYL-[ACYL-CARRIER-PROTEIN] SYNTHASE III"/>
    <property type="match status" value="1"/>
</dbReference>
<evidence type="ECO:0000256" key="2">
    <source>
        <dbReference type="ARBA" id="ARBA00022490"/>
    </source>
</evidence>
<comment type="subcellular location">
    <subcellularLocation>
        <location evidence="9">Cytoplasm</location>
    </subcellularLocation>
</comment>
<dbReference type="InterPro" id="IPR004655">
    <property type="entry name" value="FabH"/>
</dbReference>
<keyword evidence="5 9" id="KW-0276">Fatty acid metabolism</keyword>
<dbReference type="Gene3D" id="3.40.47.10">
    <property type="match status" value="1"/>
</dbReference>
<evidence type="ECO:0000256" key="4">
    <source>
        <dbReference type="ARBA" id="ARBA00022679"/>
    </source>
</evidence>
<comment type="catalytic activity">
    <reaction evidence="9">
        <text>malonyl-[ACP] + acetyl-CoA + H(+) = 3-oxobutanoyl-[ACP] + CO2 + CoA</text>
        <dbReference type="Rhea" id="RHEA:12080"/>
        <dbReference type="Rhea" id="RHEA-COMP:9623"/>
        <dbReference type="Rhea" id="RHEA-COMP:9625"/>
        <dbReference type="ChEBI" id="CHEBI:15378"/>
        <dbReference type="ChEBI" id="CHEBI:16526"/>
        <dbReference type="ChEBI" id="CHEBI:57287"/>
        <dbReference type="ChEBI" id="CHEBI:57288"/>
        <dbReference type="ChEBI" id="CHEBI:78449"/>
        <dbReference type="ChEBI" id="CHEBI:78450"/>
        <dbReference type="EC" id="2.3.1.180"/>
    </reaction>
</comment>
<evidence type="ECO:0000259" key="13">
    <source>
        <dbReference type="Pfam" id="PF08545"/>
    </source>
</evidence>
<dbReference type="Pfam" id="PF08545">
    <property type="entry name" value="ACP_syn_III"/>
    <property type="match status" value="1"/>
</dbReference>
<dbReference type="GO" id="GO:0004315">
    <property type="term" value="F:3-oxoacyl-[acyl-carrier-protein] synthase activity"/>
    <property type="evidence" value="ECO:0007669"/>
    <property type="project" value="InterPro"/>
</dbReference>
<comment type="similarity">
    <text evidence="1 9">Belongs to the thiolase-like superfamily. FabH family.</text>
</comment>
<dbReference type="NCBIfam" id="NF006829">
    <property type="entry name" value="PRK09352.1"/>
    <property type="match status" value="1"/>
</dbReference>
<proteinExistence type="inferred from homology"/>
<keyword evidence="3 9" id="KW-0444">Lipid biosynthesis</keyword>
<keyword evidence="8 9" id="KW-0012">Acyltransferase</keyword>
<dbReference type="GO" id="GO:0044550">
    <property type="term" value="P:secondary metabolite biosynthetic process"/>
    <property type="evidence" value="ECO:0007669"/>
    <property type="project" value="TreeGrafter"/>
</dbReference>
<keyword evidence="4 9" id="KW-0808">Transferase</keyword>
<feature type="active site" evidence="9">
    <location>
        <position position="288"/>
    </location>
</feature>
<dbReference type="InterPro" id="IPR013747">
    <property type="entry name" value="ACP_syn_III_C"/>
</dbReference>
<comment type="domain">
    <text evidence="9">The last Arg residue of the ACP-binding site is essential for the weak association between ACP/AcpP and FabH.</text>
</comment>
<keyword evidence="6 9" id="KW-0443">Lipid metabolism</keyword>
<keyword evidence="11" id="KW-0472">Membrane</keyword>
<dbReference type="NCBIfam" id="TIGR00747">
    <property type="entry name" value="fabH"/>
    <property type="match status" value="1"/>
</dbReference>
<keyword evidence="11" id="KW-0812">Transmembrane</keyword>
<accession>A0A6M4X2F6</accession>
<dbReference type="GO" id="GO:0006633">
    <property type="term" value="P:fatty acid biosynthetic process"/>
    <property type="evidence" value="ECO:0007669"/>
    <property type="project" value="UniProtKB-UniRule"/>
</dbReference>
<feature type="region of interest" description="ACP-binding" evidence="9">
    <location>
        <begin position="259"/>
        <end position="263"/>
    </location>
</feature>
<keyword evidence="9" id="KW-0511">Multifunctional enzyme</keyword>
<dbReference type="GO" id="GO:0033818">
    <property type="term" value="F:beta-ketoacyl-acyl-carrier-protein synthase III activity"/>
    <property type="evidence" value="ECO:0007669"/>
    <property type="project" value="UniProtKB-UniRule"/>
</dbReference>
<dbReference type="EMBL" id="CP049838">
    <property type="protein sequence ID" value="QJT06459.1"/>
    <property type="molecule type" value="Genomic_DNA"/>
</dbReference>
<comment type="subunit">
    <text evidence="9">Homodimer.</text>
</comment>
<name>A0A6M4X2F6_9ACTN</name>
<dbReference type="RefSeq" id="WP_171394662.1">
    <property type="nucleotide sequence ID" value="NZ_CP049838.1"/>
</dbReference>
<dbReference type="SUPFAM" id="SSF53901">
    <property type="entry name" value="Thiolase-like"/>
    <property type="match status" value="1"/>
</dbReference>
<feature type="region of interest" description="Disordered" evidence="10">
    <location>
        <begin position="194"/>
        <end position="215"/>
    </location>
</feature>
<evidence type="ECO:0000256" key="3">
    <source>
        <dbReference type="ARBA" id="ARBA00022516"/>
    </source>
</evidence>
<comment type="pathway">
    <text evidence="9">Lipid metabolism; fatty acid biosynthesis.</text>
</comment>
<protein>
    <recommendedName>
        <fullName evidence="9">Beta-ketoacyl-[acyl-carrier-protein] synthase III</fullName>
        <shortName evidence="9">Beta-ketoacyl-ACP synthase III</shortName>
        <shortName evidence="9">KAS III</shortName>
        <ecNumber evidence="9">2.3.1.180</ecNumber>
    </recommendedName>
    <alternativeName>
        <fullName evidence="9">3-oxoacyl-[acyl-carrier-protein] synthase 3</fullName>
    </alternativeName>
    <alternativeName>
        <fullName evidence="9">3-oxoacyl-[acyl-carrier-protein] synthase III</fullName>
    </alternativeName>
</protein>
<keyword evidence="2 9" id="KW-0963">Cytoplasm</keyword>
<dbReference type="UniPathway" id="UPA00094"/>
<evidence type="ECO:0000256" key="10">
    <source>
        <dbReference type="SAM" id="MobiDB-lite"/>
    </source>
</evidence>